<dbReference type="SUPFAM" id="SSF88723">
    <property type="entry name" value="PIN domain-like"/>
    <property type="match status" value="1"/>
</dbReference>
<evidence type="ECO:0000259" key="1">
    <source>
        <dbReference type="Pfam" id="PF10130"/>
    </source>
</evidence>
<sequence>MKIIVDTNIVFSALLNSGSRIGKLLLSSEKDLQLFSCSFLKIELEKHRDKLVKLSKLSSLQLSELEEILTNKITFIDERLLPSQLLLQTEELLTSIDPKDTPFVALAIYLKAKIWTGDLKLYRGLKAKNFDDVLTSVEVSQIIDNLERH</sequence>
<proteinExistence type="predicted"/>
<keyword evidence="3" id="KW-1185">Reference proteome</keyword>
<evidence type="ECO:0000313" key="3">
    <source>
        <dbReference type="Proteomes" id="UP000462014"/>
    </source>
</evidence>
<gene>
    <name evidence="2" type="ORF">GO621_17285</name>
</gene>
<name>A0A7K1T1V7_9SPHI</name>
<dbReference type="RefSeq" id="WP_157569369.1">
    <property type="nucleotide sequence ID" value="NZ_WPIK01000021.1"/>
</dbReference>
<dbReference type="Pfam" id="PF10130">
    <property type="entry name" value="PIN_2"/>
    <property type="match status" value="1"/>
</dbReference>
<dbReference type="Gene3D" id="3.40.50.1010">
    <property type="entry name" value="5'-nuclease"/>
    <property type="match status" value="1"/>
</dbReference>
<dbReference type="InterPro" id="IPR029060">
    <property type="entry name" value="PIN-like_dom_sf"/>
</dbReference>
<reference evidence="2 3" key="1">
    <citation type="submission" date="2019-12" db="EMBL/GenBank/DDBJ databases">
        <title>Mucilaginibacter sp. HMF7410 genome sequencing and assembly.</title>
        <authorList>
            <person name="Kang H."/>
            <person name="Cha I."/>
            <person name="Kim H."/>
            <person name="Joh K."/>
        </authorList>
    </citation>
    <scope>NUCLEOTIDE SEQUENCE [LARGE SCALE GENOMIC DNA]</scope>
    <source>
        <strain evidence="2 3">HMF7410</strain>
    </source>
</reference>
<accession>A0A7K1T1V7</accession>
<protein>
    <recommendedName>
        <fullName evidence="1">PIN domain-containing protein</fullName>
    </recommendedName>
</protein>
<evidence type="ECO:0000313" key="2">
    <source>
        <dbReference type="EMBL" id="MVN23280.1"/>
    </source>
</evidence>
<dbReference type="InterPro" id="IPR002716">
    <property type="entry name" value="PIN_dom"/>
</dbReference>
<feature type="domain" description="PIN" evidence="1">
    <location>
        <begin position="4"/>
        <end position="134"/>
    </location>
</feature>
<dbReference type="EMBL" id="WPIK01000021">
    <property type="protein sequence ID" value="MVN23280.1"/>
    <property type="molecule type" value="Genomic_DNA"/>
</dbReference>
<organism evidence="2 3">
    <name type="scientific">Mucilaginibacter arboris</name>
    <dbReference type="NCBI Taxonomy" id="2682090"/>
    <lineage>
        <taxon>Bacteria</taxon>
        <taxon>Pseudomonadati</taxon>
        <taxon>Bacteroidota</taxon>
        <taxon>Sphingobacteriia</taxon>
        <taxon>Sphingobacteriales</taxon>
        <taxon>Sphingobacteriaceae</taxon>
        <taxon>Mucilaginibacter</taxon>
    </lineage>
</organism>
<dbReference type="AlphaFoldDB" id="A0A7K1T1V7"/>
<comment type="caution">
    <text evidence="2">The sequence shown here is derived from an EMBL/GenBank/DDBJ whole genome shotgun (WGS) entry which is preliminary data.</text>
</comment>
<dbReference type="Proteomes" id="UP000462014">
    <property type="component" value="Unassembled WGS sequence"/>
</dbReference>